<keyword evidence="1" id="KW-1133">Transmembrane helix</keyword>
<dbReference type="PANTHER" id="PTHR34821">
    <property type="entry name" value="INNER MEMBRANE PROTEIN YDCZ"/>
    <property type="match status" value="1"/>
</dbReference>
<evidence type="ECO:0000256" key="1">
    <source>
        <dbReference type="SAM" id="Phobius"/>
    </source>
</evidence>
<dbReference type="SUPFAM" id="SSF103481">
    <property type="entry name" value="Multidrug resistance efflux transporter EmrE"/>
    <property type="match status" value="1"/>
</dbReference>
<organism evidence="2 3">
    <name type="scientific">Imperialibacter roseus</name>
    <dbReference type="NCBI Taxonomy" id="1324217"/>
    <lineage>
        <taxon>Bacteria</taxon>
        <taxon>Pseudomonadati</taxon>
        <taxon>Bacteroidota</taxon>
        <taxon>Cytophagia</taxon>
        <taxon>Cytophagales</taxon>
        <taxon>Flammeovirgaceae</taxon>
        <taxon>Imperialibacter</taxon>
    </lineage>
</organism>
<dbReference type="PANTHER" id="PTHR34821:SF2">
    <property type="entry name" value="INNER MEMBRANE PROTEIN YDCZ"/>
    <property type="match status" value="1"/>
</dbReference>
<dbReference type="Proteomes" id="UP001302349">
    <property type="component" value="Chromosome"/>
</dbReference>
<reference evidence="2 3" key="1">
    <citation type="journal article" date="2023" name="Microbiol. Resour. Announc.">
        <title>Complete Genome Sequence of Imperialibacter roseus strain P4T.</title>
        <authorList>
            <person name="Tizabi D.R."/>
            <person name="Bachvaroff T."/>
            <person name="Hill R.T."/>
        </authorList>
    </citation>
    <scope>NUCLEOTIDE SEQUENCE [LARGE SCALE GENOMIC DNA]</scope>
    <source>
        <strain evidence="2 3">P4T</strain>
    </source>
</reference>
<name>A0ABZ0ISH6_9BACT</name>
<dbReference type="RefSeq" id="WP_317490020.1">
    <property type="nucleotide sequence ID" value="NZ_CP136051.1"/>
</dbReference>
<feature type="transmembrane region" description="Helical" evidence="1">
    <location>
        <begin position="35"/>
        <end position="57"/>
    </location>
</feature>
<accession>A0ABZ0ISH6</accession>
<dbReference type="Pfam" id="PF04657">
    <property type="entry name" value="DMT_YdcZ"/>
    <property type="match status" value="1"/>
</dbReference>
<feature type="transmembrane region" description="Helical" evidence="1">
    <location>
        <begin position="6"/>
        <end position="23"/>
    </location>
</feature>
<gene>
    <name evidence="2" type="ORF">RT717_01730</name>
</gene>
<keyword evidence="1" id="KW-0812">Transmembrane</keyword>
<feature type="transmembrane region" description="Helical" evidence="1">
    <location>
        <begin position="69"/>
        <end position="91"/>
    </location>
</feature>
<evidence type="ECO:0000313" key="2">
    <source>
        <dbReference type="EMBL" id="WOK07340.1"/>
    </source>
</evidence>
<dbReference type="InterPro" id="IPR006750">
    <property type="entry name" value="YdcZ"/>
</dbReference>
<keyword evidence="1" id="KW-0472">Membrane</keyword>
<dbReference type="InterPro" id="IPR037185">
    <property type="entry name" value="EmrE-like"/>
</dbReference>
<proteinExistence type="predicted"/>
<feature type="transmembrane region" description="Helical" evidence="1">
    <location>
        <begin position="129"/>
        <end position="146"/>
    </location>
</feature>
<feature type="transmembrane region" description="Helical" evidence="1">
    <location>
        <begin position="103"/>
        <end position="123"/>
    </location>
</feature>
<sequence length="148" mass="15633">MNNPLLLLLSFSVGIMVVIQGGINSRLGVMLNNSLVATGIALVMSASVTLLVVVATVRQLPTAGELRQIPAYMWFAGGVFSFIAVSLFYYVIPRVGISTAVTFSLTGQVIFAAVASHFGWFGMPLEPVSIKKIAGMLVMIAGVVLVKS</sequence>
<dbReference type="EMBL" id="CP136051">
    <property type="protein sequence ID" value="WOK07340.1"/>
    <property type="molecule type" value="Genomic_DNA"/>
</dbReference>
<protein>
    <submittedName>
        <fullName evidence="2">DMT family transporter</fullName>
    </submittedName>
</protein>
<evidence type="ECO:0000313" key="3">
    <source>
        <dbReference type="Proteomes" id="UP001302349"/>
    </source>
</evidence>
<keyword evidence="3" id="KW-1185">Reference proteome</keyword>